<accession>A0A0E9RWA5</accession>
<name>A0A0E9RWA5_ANGAN</name>
<organism evidence="1">
    <name type="scientific">Anguilla anguilla</name>
    <name type="common">European freshwater eel</name>
    <name type="synonym">Muraena anguilla</name>
    <dbReference type="NCBI Taxonomy" id="7936"/>
    <lineage>
        <taxon>Eukaryota</taxon>
        <taxon>Metazoa</taxon>
        <taxon>Chordata</taxon>
        <taxon>Craniata</taxon>
        <taxon>Vertebrata</taxon>
        <taxon>Euteleostomi</taxon>
        <taxon>Actinopterygii</taxon>
        <taxon>Neopterygii</taxon>
        <taxon>Teleostei</taxon>
        <taxon>Anguilliformes</taxon>
        <taxon>Anguillidae</taxon>
        <taxon>Anguilla</taxon>
    </lineage>
</organism>
<proteinExistence type="predicted"/>
<reference evidence="1" key="1">
    <citation type="submission" date="2014-11" db="EMBL/GenBank/DDBJ databases">
        <authorList>
            <person name="Amaro Gonzalez C."/>
        </authorList>
    </citation>
    <scope>NUCLEOTIDE SEQUENCE</scope>
</reference>
<sequence length="32" mass="3532">MTGIKDTTASPHLNALNQTKCKFWSALIKVLT</sequence>
<reference evidence="1" key="2">
    <citation type="journal article" date="2015" name="Fish Shellfish Immunol.">
        <title>Early steps in the European eel (Anguilla anguilla)-Vibrio vulnificus interaction in the gills: Role of the RtxA13 toxin.</title>
        <authorList>
            <person name="Callol A."/>
            <person name="Pajuelo D."/>
            <person name="Ebbesson L."/>
            <person name="Teles M."/>
            <person name="MacKenzie S."/>
            <person name="Amaro C."/>
        </authorList>
    </citation>
    <scope>NUCLEOTIDE SEQUENCE</scope>
</reference>
<dbReference type="AlphaFoldDB" id="A0A0E9RWA5"/>
<dbReference type="EMBL" id="GBXM01075176">
    <property type="protein sequence ID" value="JAH33401.1"/>
    <property type="molecule type" value="Transcribed_RNA"/>
</dbReference>
<protein>
    <submittedName>
        <fullName evidence="1">Uncharacterized protein</fullName>
    </submittedName>
</protein>
<evidence type="ECO:0000313" key="1">
    <source>
        <dbReference type="EMBL" id="JAH33401.1"/>
    </source>
</evidence>